<keyword evidence="4 5" id="KW-0472">Membrane</keyword>
<dbReference type="GO" id="GO:0016020">
    <property type="term" value="C:membrane"/>
    <property type="evidence" value="ECO:0007669"/>
    <property type="project" value="UniProtKB-SubCell"/>
</dbReference>
<keyword evidence="3 5" id="KW-1133">Transmembrane helix</keyword>
<name>A0A5S3PLL3_9RHOB</name>
<dbReference type="InterPro" id="IPR032808">
    <property type="entry name" value="DoxX"/>
</dbReference>
<protein>
    <submittedName>
        <fullName evidence="6">DoxX family protein</fullName>
    </submittedName>
</protein>
<gene>
    <name evidence="6" type="ORF">FDT80_06865</name>
</gene>
<organism evidence="6 7">
    <name type="scientific">Sulfitobacter sabulilitoris</name>
    <dbReference type="NCBI Taxonomy" id="2562655"/>
    <lineage>
        <taxon>Bacteria</taxon>
        <taxon>Pseudomonadati</taxon>
        <taxon>Pseudomonadota</taxon>
        <taxon>Alphaproteobacteria</taxon>
        <taxon>Rhodobacterales</taxon>
        <taxon>Roseobacteraceae</taxon>
        <taxon>Sulfitobacter</taxon>
    </lineage>
</organism>
<proteinExistence type="predicted"/>
<dbReference type="RefSeq" id="WP_138661442.1">
    <property type="nucleotide sequence ID" value="NZ_VANS01000001.1"/>
</dbReference>
<comment type="caution">
    <text evidence="6">The sequence shown here is derived from an EMBL/GenBank/DDBJ whole genome shotgun (WGS) entry which is preliminary data.</text>
</comment>
<dbReference type="EMBL" id="VANS01000001">
    <property type="protein sequence ID" value="TMM55273.1"/>
    <property type="molecule type" value="Genomic_DNA"/>
</dbReference>
<sequence>MQFPADLLMWIGRACLAMLFAAGAVQKMVDPSAAGGLLVAWSLPAWLVWPAAVANAAGAVALLFGLWLSPVALALAIYCMVTSLFHFIPSDPWQMSIFVKNWAISGGLLCLSAHESIRHPKDPPASG</sequence>
<feature type="transmembrane region" description="Helical" evidence="5">
    <location>
        <begin position="71"/>
        <end position="88"/>
    </location>
</feature>
<comment type="subcellular location">
    <subcellularLocation>
        <location evidence="1">Membrane</location>
        <topology evidence="1">Multi-pass membrane protein</topology>
    </subcellularLocation>
</comment>
<reference evidence="6 7" key="1">
    <citation type="submission" date="2019-05" db="EMBL/GenBank/DDBJ databases">
        <title>Sulfitobacter sabulilitoris sp. nov., isolated from a marine sand.</title>
        <authorList>
            <person name="Yoon J.-H."/>
        </authorList>
    </citation>
    <scope>NUCLEOTIDE SEQUENCE [LARGE SCALE GENOMIC DNA]</scope>
    <source>
        <strain evidence="6 7">HSMS-29</strain>
    </source>
</reference>
<dbReference type="Proteomes" id="UP000309550">
    <property type="component" value="Unassembled WGS sequence"/>
</dbReference>
<evidence type="ECO:0000256" key="5">
    <source>
        <dbReference type="SAM" id="Phobius"/>
    </source>
</evidence>
<evidence type="ECO:0000313" key="7">
    <source>
        <dbReference type="Proteomes" id="UP000309550"/>
    </source>
</evidence>
<dbReference type="OrthoDB" id="9810206at2"/>
<feature type="transmembrane region" description="Helical" evidence="5">
    <location>
        <begin position="7"/>
        <end position="26"/>
    </location>
</feature>
<keyword evidence="7" id="KW-1185">Reference proteome</keyword>
<dbReference type="Pfam" id="PF07681">
    <property type="entry name" value="DoxX"/>
    <property type="match status" value="1"/>
</dbReference>
<accession>A0A5S3PLL3</accession>
<evidence type="ECO:0000256" key="3">
    <source>
        <dbReference type="ARBA" id="ARBA00022989"/>
    </source>
</evidence>
<dbReference type="AlphaFoldDB" id="A0A5S3PLL3"/>
<feature type="transmembrane region" description="Helical" evidence="5">
    <location>
        <begin position="46"/>
        <end position="64"/>
    </location>
</feature>
<evidence type="ECO:0000256" key="2">
    <source>
        <dbReference type="ARBA" id="ARBA00022692"/>
    </source>
</evidence>
<keyword evidence="2 5" id="KW-0812">Transmembrane</keyword>
<evidence type="ECO:0000313" key="6">
    <source>
        <dbReference type="EMBL" id="TMM55273.1"/>
    </source>
</evidence>
<evidence type="ECO:0000256" key="1">
    <source>
        <dbReference type="ARBA" id="ARBA00004141"/>
    </source>
</evidence>
<evidence type="ECO:0000256" key="4">
    <source>
        <dbReference type="ARBA" id="ARBA00023136"/>
    </source>
</evidence>